<evidence type="ECO:0000256" key="2">
    <source>
        <dbReference type="ARBA" id="ARBA00022679"/>
    </source>
</evidence>
<dbReference type="InterPro" id="IPR043129">
    <property type="entry name" value="ATPase_NBD"/>
</dbReference>
<dbReference type="InterPro" id="IPR018484">
    <property type="entry name" value="FGGY_N"/>
</dbReference>
<dbReference type="PANTHER" id="PTHR43095:SF5">
    <property type="entry name" value="XYLULOSE KINASE"/>
    <property type="match status" value="1"/>
</dbReference>
<evidence type="ECO:0000313" key="7">
    <source>
        <dbReference type="Proteomes" id="UP000244523"/>
    </source>
</evidence>
<reference evidence="6 7" key="1">
    <citation type="submission" date="2018-04" db="EMBL/GenBank/DDBJ databases">
        <title>Genomic Encyclopedia of Archaeal and Bacterial Type Strains, Phase II (KMG-II): from individual species to whole genera.</title>
        <authorList>
            <person name="Goeker M."/>
        </authorList>
    </citation>
    <scope>NUCLEOTIDE SEQUENCE [LARGE SCALE GENOMIC DNA]</scope>
    <source>
        <strain evidence="6 7">DSM 29955</strain>
    </source>
</reference>
<evidence type="ECO:0000259" key="5">
    <source>
        <dbReference type="Pfam" id="PF21546"/>
    </source>
</evidence>
<gene>
    <name evidence="6" type="ORF">C8N45_11913</name>
</gene>
<dbReference type="GO" id="GO:0016301">
    <property type="term" value="F:kinase activity"/>
    <property type="evidence" value="ECO:0007669"/>
    <property type="project" value="UniProtKB-KW"/>
</dbReference>
<dbReference type="OrthoDB" id="9786272at2"/>
<dbReference type="InterPro" id="IPR049382">
    <property type="entry name" value="FGGY_C_2"/>
</dbReference>
<feature type="domain" description="Carbohydrate kinase FGGY C-terminal" evidence="5">
    <location>
        <begin position="248"/>
        <end position="423"/>
    </location>
</feature>
<keyword evidence="7" id="KW-1185">Reference proteome</keyword>
<dbReference type="Gene3D" id="3.30.420.40">
    <property type="match status" value="2"/>
</dbReference>
<dbReference type="Proteomes" id="UP000244523">
    <property type="component" value="Unassembled WGS sequence"/>
</dbReference>
<comment type="caution">
    <text evidence="6">The sequence shown here is derived from an EMBL/GenBank/DDBJ whole genome shotgun (WGS) entry which is preliminary data.</text>
</comment>
<evidence type="ECO:0000259" key="4">
    <source>
        <dbReference type="Pfam" id="PF00370"/>
    </source>
</evidence>
<dbReference type="Pfam" id="PF21546">
    <property type="entry name" value="FGGY_C_2"/>
    <property type="match status" value="1"/>
</dbReference>
<dbReference type="InterPro" id="IPR050406">
    <property type="entry name" value="FGGY_Carb_Kinase"/>
</dbReference>
<dbReference type="EMBL" id="QBUD01000019">
    <property type="protein sequence ID" value="PUB10386.1"/>
    <property type="molecule type" value="Genomic_DNA"/>
</dbReference>
<comment type="similarity">
    <text evidence="1">Belongs to the FGGY kinase family.</text>
</comment>
<dbReference type="GO" id="GO:0005975">
    <property type="term" value="P:carbohydrate metabolic process"/>
    <property type="evidence" value="ECO:0007669"/>
    <property type="project" value="InterPro"/>
</dbReference>
<keyword evidence="3 6" id="KW-0418">Kinase</keyword>
<protein>
    <submittedName>
        <fullName evidence="6">Sugar (Pentulose or hexulose) kinase</fullName>
    </submittedName>
</protein>
<dbReference type="CDD" id="cd07772">
    <property type="entry name" value="ASKHA_NBD_FGGY_NaCK-like"/>
    <property type="match status" value="1"/>
</dbReference>
<dbReference type="Pfam" id="PF00370">
    <property type="entry name" value="FGGY_N"/>
    <property type="match status" value="1"/>
</dbReference>
<proteinExistence type="inferred from homology"/>
<dbReference type="SUPFAM" id="SSF53067">
    <property type="entry name" value="Actin-like ATPase domain"/>
    <property type="match status" value="2"/>
</dbReference>
<organism evidence="6 7">
    <name type="scientific">Yoonia sediminilitoris</name>
    <dbReference type="NCBI Taxonomy" id="1286148"/>
    <lineage>
        <taxon>Bacteria</taxon>
        <taxon>Pseudomonadati</taxon>
        <taxon>Pseudomonadota</taxon>
        <taxon>Alphaproteobacteria</taxon>
        <taxon>Rhodobacterales</taxon>
        <taxon>Paracoccaceae</taxon>
        <taxon>Yoonia</taxon>
    </lineage>
</organism>
<dbReference type="PANTHER" id="PTHR43095">
    <property type="entry name" value="SUGAR KINASE"/>
    <property type="match status" value="1"/>
</dbReference>
<accession>A0A2T6K6R5</accession>
<sequence length="459" mass="49698">MRSNIAVIDIGKTNVKLALVSADQLEEIAVITRPNTVLPSPPWPHFDIDGHWQFLKAGLREFHAQYGIKAITTTTHGACCALLDADGALAAPVLDYEHTGPDALASDYDQLRPAFEQTGSPRLPMGLNLGAQLHWMFATDPSLKARTAQIVTYPQFWGHMLTGKGAVDVTSLGCHTDLWNPHMRAFSDLPKTLGIETLFAPVRKPSDMLGHLLHEVAQETGLPETTPVYCGIHDSNASLYAKLVNTIAPFSVVSTGTWVITMAVGSTIPTLDPAKDTLINVNAFGDPVPSARFMGGREHDILISGQFSEPTEADVKSVLADGVMLMPAVVPDSGPFQGQTHRWVGDEPELGSGRRTAAVALYLALMIDQQLAMIGHNGAIHIEGPFARNATLLQALAIFCKCPIIYSRNTTGTSVGAALLVQDREEPVHHLIEISASWQEIAEVYAAKWLRNVHNTFAD</sequence>
<evidence type="ECO:0000256" key="1">
    <source>
        <dbReference type="ARBA" id="ARBA00009156"/>
    </source>
</evidence>
<name>A0A2T6K6R5_9RHOB</name>
<dbReference type="RefSeq" id="WP_108388774.1">
    <property type="nucleotide sequence ID" value="NZ_QBUD01000019.1"/>
</dbReference>
<evidence type="ECO:0000313" key="6">
    <source>
        <dbReference type="EMBL" id="PUB10386.1"/>
    </source>
</evidence>
<feature type="domain" description="Carbohydrate kinase FGGY N-terminal" evidence="4">
    <location>
        <begin position="6"/>
        <end position="239"/>
    </location>
</feature>
<dbReference type="AlphaFoldDB" id="A0A2T6K6R5"/>
<keyword evidence="2" id="KW-0808">Transferase</keyword>
<evidence type="ECO:0000256" key="3">
    <source>
        <dbReference type="ARBA" id="ARBA00022777"/>
    </source>
</evidence>